<evidence type="ECO:0000256" key="5">
    <source>
        <dbReference type="ARBA" id="ARBA00022741"/>
    </source>
</evidence>
<evidence type="ECO:0000256" key="1">
    <source>
        <dbReference type="ARBA" id="ARBA00004202"/>
    </source>
</evidence>
<reference evidence="11 12" key="1">
    <citation type="submission" date="2016-10" db="EMBL/GenBank/DDBJ databases">
        <authorList>
            <person name="de Groot N.N."/>
        </authorList>
    </citation>
    <scope>NUCLEOTIDE SEQUENCE [LARGE SCALE GENOMIC DNA]</scope>
    <source>
        <strain evidence="11 12">CPCC 202808</strain>
    </source>
</reference>
<dbReference type="GO" id="GO:0005524">
    <property type="term" value="F:ATP binding"/>
    <property type="evidence" value="ECO:0007669"/>
    <property type="project" value="UniProtKB-KW"/>
</dbReference>
<dbReference type="FunFam" id="3.40.50.300:FF:000016">
    <property type="entry name" value="Oligopeptide ABC transporter ATP-binding component"/>
    <property type="match status" value="1"/>
</dbReference>
<comment type="subcellular location">
    <subcellularLocation>
        <location evidence="1">Cell membrane</location>
        <topology evidence="1">Peripheral membrane protein</topology>
    </subcellularLocation>
</comment>
<dbReference type="NCBIfam" id="TIGR01727">
    <property type="entry name" value="oligo_HPY"/>
    <property type="match status" value="1"/>
</dbReference>
<dbReference type="SMART" id="SM00382">
    <property type="entry name" value="AAA"/>
    <property type="match status" value="1"/>
</dbReference>
<evidence type="ECO:0000313" key="13">
    <source>
        <dbReference type="Proteomes" id="UP000533017"/>
    </source>
</evidence>
<dbReference type="InterPro" id="IPR013563">
    <property type="entry name" value="Oligopep_ABC_C"/>
</dbReference>
<dbReference type="Pfam" id="PF00005">
    <property type="entry name" value="ABC_tran"/>
    <property type="match status" value="1"/>
</dbReference>
<evidence type="ECO:0000313" key="12">
    <source>
        <dbReference type="Proteomes" id="UP000199052"/>
    </source>
</evidence>
<evidence type="ECO:0000313" key="10">
    <source>
        <dbReference type="EMBL" id="NYH83858.1"/>
    </source>
</evidence>
<keyword evidence="5" id="KW-0547">Nucleotide-binding</keyword>
<dbReference type="InterPro" id="IPR003593">
    <property type="entry name" value="AAA+_ATPase"/>
</dbReference>
<name>A0A1I2S0J7_9ACTN</name>
<dbReference type="PROSITE" id="PS00211">
    <property type="entry name" value="ABC_TRANSPORTER_1"/>
    <property type="match status" value="1"/>
</dbReference>
<feature type="domain" description="ABC transporter" evidence="9">
    <location>
        <begin position="75"/>
        <end position="324"/>
    </location>
</feature>
<evidence type="ECO:0000313" key="11">
    <source>
        <dbReference type="EMBL" id="SFG46332.1"/>
    </source>
</evidence>
<evidence type="ECO:0000259" key="9">
    <source>
        <dbReference type="PROSITE" id="PS50893"/>
    </source>
</evidence>
<feature type="region of interest" description="Disordered" evidence="8">
    <location>
        <begin position="1"/>
        <end position="71"/>
    </location>
</feature>
<keyword evidence="6 11" id="KW-0067">ATP-binding</keyword>
<keyword evidence="7" id="KW-0472">Membrane</keyword>
<organism evidence="11 12">
    <name type="scientific">Actinopolymorpha cephalotaxi</name>
    <dbReference type="NCBI Taxonomy" id="504797"/>
    <lineage>
        <taxon>Bacteria</taxon>
        <taxon>Bacillati</taxon>
        <taxon>Actinomycetota</taxon>
        <taxon>Actinomycetes</taxon>
        <taxon>Propionibacteriales</taxon>
        <taxon>Actinopolymorphaceae</taxon>
        <taxon>Actinopolymorpha</taxon>
    </lineage>
</organism>
<keyword evidence="4" id="KW-1003">Cell membrane</keyword>
<protein>
    <submittedName>
        <fullName evidence="11">Peptide/nickel transport system ATP-binding protein</fullName>
    </submittedName>
</protein>
<evidence type="ECO:0000256" key="3">
    <source>
        <dbReference type="ARBA" id="ARBA00022448"/>
    </source>
</evidence>
<dbReference type="InterPro" id="IPR050388">
    <property type="entry name" value="ABC_Ni/Peptide_Import"/>
</dbReference>
<dbReference type="PANTHER" id="PTHR43297">
    <property type="entry name" value="OLIGOPEPTIDE TRANSPORT ATP-BINDING PROTEIN APPD"/>
    <property type="match status" value="1"/>
</dbReference>
<dbReference type="GO" id="GO:0005886">
    <property type="term" value="C:plasma membrane"/>
    <property type="evidence" value="ECO:0007669"/>
    <property type="project" value="UniProtKB-SubCell"/>
</dbReference>
<dbReference type="STRING" id="504797.SAMN05421678_10662"/>
<dbReference type="GO" id="GO:0015833">
    <property type="term" value="P:peptide transport"/>
    <property type="evidence" value="ECO:0007669"/>
    <property type="project" value="InterPro"/>
</dbReference>
<dbReference type="Proteomes" id="UP000199052">
    <property type="component" value="Unassembled WGS sequence"/>
</dbReference>
<evidence type="ECO:0000256" key="6">
    <source>
        <dbReference type="ARBA" id="ARBA00022840"/>
    </source>
</evidence>
<dbReference type="InterPro" id="IPR017871">
    <property type="entry name" value="ABC_transporter-like_CS"/>
</dbReference>
<dbReference type="SUPFAM" id="SSF52540">
    <property type="entry name" value="P-loop containing nucleoside triphosphate hydrolases"/>
    <property type="match status" value="1"/>
</dbReference>
<dbReference type="AlphaFoldDB" id="A0A1I2S0J7"/>
<dbReference type="PROSITE" id="PS50893">
    <property type="entry name" value="ABC_TRANSPORTER_2"/>
    <property type="match status" value="1"/>
</dbReference>
<evidence type="ECO:0000256" key="8">
    <source>
        <dbReference type="SAM" id="MobiDB-lite"/>
    </source>
</evidence>
<gene>
    <name evidence="10" type="ORF">FHR37_002709</name>
    <name evidence="11" type="ORF">SAMN05421678_10662</name>
</gene>
<dbReference type="Gene3D" id="3.40.50.300">
    <property type="entry name" value="P-loop containing nucleotide triphosphate hydrolases"/>
    <property type="match status" value="1"/>
</dbReference>
<dbReference type="CDD" id="cd03257">
    <property type="entry name" value="ABC_NikE_OppD_transporters"/>
    <property type="match status" value="1"/>
</dbReference>
<dbReference type="RefSeq" id="WP_202818070.1">
    <property type="nucleotide sequence ID" value="NZ_FOOI01000006.1"/>
</dbReference>
<dbReference type="Pfam" id="PF08352">
    <property type="entry name" value="oligo_HPY"/>
    <property type="match status" value="1"/>
</dbReference>
<evidence type="ECO:0000256" key="2">
    <source>
        <dbReference type="ARBA" id="ARBA00005417"/>
    </source>
</evidence>
<accession>A0A1I2S0J7</accession>
<comment type="similarity">
    <text evidence="2">Belongs to the ABC transporter superfamily.</text>
</comment>
<sequence length="415" mass="44114">MTPSLWPRRGSRSGSGPDSPGQLGADGTGDRDGTGPEVLDFGPPGRGRDDAFGPDRAAGRGTGGAGPGAPPAEVLRVENLAVSFPTEDGTVRAVRGASYVVHEREVLGIVGESGSGKSVSSMAVMGLLPRTARISGRILFRGEDILTMSRRRQRGLRGLRIGMVFQDPMTALNPVHTIGDQLAEAVLSHQLVDRKVALTRAEEMLDLVGIPQARARLRSYPHEFSGGMRQRVMIAMAVINGPDVIIADEPTTALDVTVQAQILEKLLEVKDAVNAAIVLITHDLGVIAGIAHRVLVMYAGRPVEIGGTDAVFYRTRMPYTAGLLGSIPALESAGTDRLRPIGGFPPSLIDMPAGCPFRPRCPLADDACRQAEPDLLSTGDEDDPDHVAACHHWDALAAVPDPTEFFRTESEGKRP</sequence>
<feature type="compositionally biased region" description="Low complexity" evidence="8">
    <location>
        <begin position="12"/>
        <end position="21"/>
    </location>
</feature>
<keyword evidence="13" id="KW-1185">Reference proteome</keyword>
<reference evidence="10 13" key="2">
    <citation type="submission" date="2020-07" db="EMBL/GenBank/DDBJ databases">
        <title>Sequencing the genomes of 1000 actinobacteria strains.</title>
        <authorList>
            <person name="Klenk H.-P."/>
        </authorList>
    </citation>
    <scope>NUCLEOTIDE SEQUENCE [LARGE SCALE GENOMIC DNA]</scope>
    <source>
        <strain evidence="10 13">DSM 45117</strain>
    </source>
</reference>
<evidence type="ECO:0000256" key="7">
    <source>
        <dbReference type="ARBA" id="ARBA00023136"/>
    </source>
</evidence>
<dbReference type="Proteomes" id="UP000533017">
    <property type="component" value="Unassembled WGS sequence"/>
</dbReference>
<evidence type="ECO:0000256" key="4">
    <source>
        <dbReference type="ARBA" id="ARBA00022475"/>
    </source>
</evidence>
<dbReference type="InterPro" id="IPR027417">
    <property type="entry name" value="P-loop_NTPase"/>
</dbReference>
<dbReference type="GO" id="GO:0016887">
    <property type="term" value="F:ATP hydrolysis activity"/>
    <property type="evidence" value="ECO:0007669"/>
    <property type="project" value="InterPro"/>
</dbReference>
<dbReference type="EMBL" id="FOOI01000006">
    <property type="protein sequence ID" value="SFG46332.1"/>
    <property type="molecule type" value="Genomic_DNA"/>
</dbReference>
<dbReference type="EMBL" id="JACBZA010000001">
    <property type="protein sequence ID" value="NYH83858.1"/>
    <property type="molecule type" value="Genomic_DNA"/>
</dbReference>
<dbReference type="InterPro" id="IPR003439">
    <property type="entry name" value="ABC_transporter-like_ATP-bd"/>
</dbReference>
<keyword evidence="3" id="KW-0813">Transport</keyword>
<dbReference type="PANTHER" id="PTHR43297:SF2">
    <property type="entry name" value="DIPEPTIDE TRANSPORT ATP-BINDING PROTEIN DPPD"/>
    <property type="match status" value="1"/>
</dbReference>
<proteinExistence type="inferred from homology"/>